<dbReference type="PANTHER" id="PTHR45958">
    <property type="entry name" value="RING-TYPE E3 UBIQUITIN TRANSFERASE"/>
    <property type="match status" value="1"/>
</dbReference>
<feature type="domain" description="U-box" evidence="10">
    <location>
        <begin position="277"/>
        <end position="351"/>
    </location>
</feature>
<evidence type="ECO:0000256" key="3">
    <source>
        <dbReference type="ARBA" id="ARBA00012483"/>
    </source>
</evidence>
<feature type="coiled-coil region" evidence="9">
    <location>
        <begin position="219"/>
        <end position="249"/>
    </location>
</feature>
<dbReference type="Gene3D" id="1.25.10.10">
    <property type="entry name" value="Leucine-rich Repeat Variant"/>
    <property type="match status" value="3"/>
</dbReference>
<dbReference type="EMBL" id="CM017886">
    <property type="protein sequence ID" value="KAG1370246.1"/>
    <property type="molecule type" value="Genomic_DNA"/>
</dbReference>
<dbReference type="InterPro" id="IPR052608">
    <property type="entry name" value="U-box_domain_protein"/>
</dbReference>
<name>A0A8K0IY73_COCNU</name>
<dbReference type="GO" id="GO:0061630">
    <property type="term" value="F:ubiquitin protein ligase activity"/>
    <property type="evidence" value="ECO:0007669"/>
    <property type="project" value="UniProtKB-EC"/>
</dbReference>
<dbReference type="PROSITE" id="PS51698">
    <property type="entry name" value="U_BOX"/>
    <property type="match status" value="1"/>
</dbReference>
<evidence type="ECO:0000256" key="6">
    <source>
        <dbReference type="ARBA" id="ARBA00022771"/>
    </source>
</evidence>
<sequence length="1057" mass="117025">MGIGRSSIREGCKNNHRKLRFHSFLKMDILGFSARDEFLKRVVDDLSLLITEAEDVTLEKESFRKFSKYVDHLRTLLQDLRAKRVHEKPEWETTRSVLQKLQAEVRKAGDIIKARNSGSRLQLLLKCKTMLSQMKQSANEIAGVIQQLSLAKLDSMLQLKSKADEIVHGMWSVEFRSAAATEAIVSEIEESIAQNGRSQDHTMRLLHQIADAVGATPNVSLVRSEIALLKQEKEEMEARKQHAEALQLSQLIHLLYSSGMILSPPPESPTIMSPRNYLINSFTCPLSCELMEDPVAIVCGHSFERNAILQYFRTGRRVCPTCNNELSSLDVTQNISLRGSIQEWKQRNAKLRLQSAVSSLDSDDHEVLNEALEILLAVMENTSYIAEVSQQGIAAKLVDLLKTGEVNTKAALKCICHLAHYSEENKKTIAAKGVIRCIVKQFCRGETEPEGLVILLELSENEVFAEMIGKTKDSIPSLVSLLQNSNPDISNKALNVLGNLSCNINFVINMAEAGYFEPYLACFQKGDSETRANMAKELTRMHLWESTARHFENERFISALTKTLYSSSQDYKLKCLGCIKKLLAFPRLVRMFLSDRNTIPALHGLIQSTISNQQLKQVAVEILLLLVGASEPNDYQTNPSLEELHSQHNINVFLQLASTANTQIKASFLHLLLLMAQKSGNARLEIRSDQSVMAHLFSILEEDSRSEVRLEVLKLACCIAEGHPDGVRLPPSPLKETVIATLLNIFTSSTNTEERSAAAGIIGRLPSDDTTINEMLCKSETLKAIHEVVCANDSKYQGMSRESPSPLATTSNCLLENTLAVLLHYTEPNKPELQRQVSKLNVSPCLVHVLSTGSALAKQRAATALYHLSQSSHPDTATTTAMADQAQSFFPLLQFRRLLQIKSWCGSSTPALHQSLCAVHGSACPSRHALCLVEAGAVGPLVQTVVSELASSASEAALVALDTLLKDDAYLPSAAAVIVENQGMTAILEVLDKGSLSTKEVALDLFYKILRHSRIAREQSLRSRGFLISLLRVGQLKRKAALVLSQMDAIPQQSSYF</sequence>
<keyword evidence="4" id="KW-0808">Transferase</keyword>
<evidence type="ECO:0000256" key="1">
    <source>
        <dbReference type="ARBA" id="ARBA00000900"/>
    </source>
</evidence>
<dbReference type="GO" id="GO:0016567">
    <property type="term" value="P:protein ubiquitination"/>
    <property type="evidence" value="ECO:0007669"/>
    <property type="project" value="UniProtKB-UniPathway"/>
</dbReference>
<evidence type="ECO:0000313" key="11">
    <source>
        <dbReference type="EMBL" id="KAG1370246.1"/>
    </source>
</evidence>
<keyword evidence="5" id="KW-0479">Metal-binding</keyword>
<dbReference type="InterPro" id="IPR011989">
    <property type="entry name" value="ARM-like"/>
</dbReference>
<dbReference type="InterPro" id="IPR004181">
    <property type="entry name" value="Znf_MIZ"/>
</dbReference>
<dbReference type="AlphaFoldDB" id="A0A8K0IY73"/>
<dbReference type="OrthoDB" id="26899at2759"/>
<dbReference type="InterPro" id="IPR013083">
    <property type="entry name" value="Znf_RING/FYVE/PHD"/>
</dbReference>
<evidence type="ECO:0000256" key="7">
    <source>
        <dbReference type="ARBA" id="ARBA00022833"/>
    </source>
</evidence>
<reference evidence="11" key="2">
    <citation type="submission" date="2019-07" db="EMBL/GenBank/DDBJ databases">
        <authorList>
            <person name="Yang Y."/>
            <person name="Bocs S."/>
            <person name="Baudouin L."/>
        </authorList>
    </citation>
    <scope>NUCLEOTIDE SEQUENCE</scope>
    <source>
        <tissue evidence="11">Spear leaf of Hainan Tall coconut</tissue>
    </source>
</reference>
<dbReference type="Pfam" id="PF04564">
    <property type="entry name" value="U-box"/>
    <property type="match status" value="1"/>
</dbReference>
<dbReference type="InterPro" id="IPR016024">
    <property type="entry name" value="ARM-type_fold"/>
</dbReference>
<feature type="repeat" description="ARM" evidence="8">
    <location>
        <begin position="473"/>
        <end position="501"/>
    </location>
</feature>
<dbReference type="CDD" id="cd16651">
    <property type="entry name" value="SPL-RING_NSE2"/>
    <property type="match status" value="1"/>
</dbReference>
<evidence type="ECO:0000256" key="8">
    <source>
        <dbReference type="PROSITE-ProRule" id="PRU00259"/>
    </source>
</evidence>
<dbReference type="SMART" id="SM00185">
    <property type="entry name" value="ARM"/>
    <property type="match status" value="5"/>
</dbReference>
<dbReference type="Proteomes" id="UP000797356">
    <property type="component" value="Chromosome 15"/>
</dbReference>
<keyword evidence="7" id="KW-0862">Zinc</keyword>
<dbReference type="EC" id="2.3.2.27" evidence="3"/>
<evidence type="ECO:0000256" key="5">
    <source>
        <dbReference type="ARBA" id="ARBA00022723"/>
    </source>
</evidence>
<evidence type="ECO:0000256" key="9">
    <source>
        <dbReference type="SAM" id="Coils"/>
    </source>
</evidence>
<dbReference type="GO" id="GO:0016925">
    <property type="term" value="P:protein sumoylation"/>
    <property type="evidence" value="ECO:0007669"/>
    <property type="project" value="UniProtKB-ARBA"/>
</dbReference>
<dbReference type="SUPFAM" id="SSF57850">
    <property type="entry name" value="RING/U-box"/>
    <property type="match status" value="1"/>
</dbReference>
<keyword evidence="12" id="KW-1185">Reference proteome</keyword>
<accession>A0A8K0IY73</accession>
<comment type="caution">
    <text evidence="11">The sequence shown here is derived from an EMBL/GenBank/DDBJ whole genome shotgun (WGS) entry which is preliminary data.</text>
</comment>
<dbReference type="UniPathway" id="UPA00143"/>
<reference evidence="11" key="1">
    <citation type="journal article" date="2017" name="Gigascience">
        <title>The genome draft of coconut (Cocos nucifera).</title>
        <authorList>
            <person name="Xiao Y."/>
            <person name="Xu P."/>
            <person name="Fan H."/>
            <person name="Baudouin L."/>
            <person name="Xia W."/>
            <person name="Bocs S."/>
            <person name="Xu J."/>
            <person name="Li Q."/>
            <person name="Guo A."/>
            <person name="Zhou L."/>
            <person name="Li J."/>
            <person name="Wu Y."/>
            <person name="Ma Z."/>
            <person name="Armero A."/>
            <person name="Issali A.E."/>
            <person name="Liu N."/>
            <person name="Peng M."/>
            <person name="Yang Y."/>
        </authorList>
    </citation>
    <scope>NUCLEOTIDE SEQUENCE</scope>
    <source>
        <tissue evidence="11">Spear leaf of Hainan Tall coconut</tissue>
    </source>
</reference>
<dbReference type="InterPro" id="IPR003613">
    <property type="entry name" value="Ubox_domain"/>
</dbReference>
<dbReference type="SUPFAM" id="SSF48371">
    <property type="entry name" value="ARM repeat"/>
    <property type="match status" value="3"/>
</dbReference>
<dbReference type="GO" id="GO:0008270">
    <property type="term" value="F:zinc ion binding"/>
    <property type="evidence" value="ECO:0007669"/>
    <property type="project" value="UniProtKB-KW"/>
</dbReference>
<evidence type="ECO:0000256" key="2">
    <source>
        <dbReference type="ARBA" id="ARBA00004906"/>
    </source>
</evidence>
<evidence type="ECO:0000256" key="4">
    <source>
        <dbReference type="ARBA" id="ARBA00022679"/>
    </source>
</evidence>
<comment type="catalytic activity">
    <reaction evidence="1">
        <text>S-ubiquitinyl-[E2 ubiquitin-conjugating enzyme]-L-cysteine + [acceptor protein]-L-lysine = [E2 ubiquitin-conjugating enzyme]-L-cysteine + N(6)-ubiquitinyl-[acceptor protein]-L-lysine.</text>
        <dbReference type="EC" id="2.3.2.27"/>
    </reaction>
</comment>
<dbReference type="InterPro" id="IPR000225">
    <property type="entry name" value="Armadillo"/>
</dbReference>
<dbReference type="Gene3D" id="3.30.40.10">
    <property type="entry name" value="Zinc/RING finger domain, C3HC4 (zinc finger)"/>
    <property type="match status" value="1"/>
</dbReference>
<proteinExistence type="predicted"/>
<evidence type="ECO:0000313" key="12">
    <source>
        <dbReference type="Proteomes" id="UP000797356"/>
    </source>
</evidence>
<dbReference type="PANTHER" id="PTHR45958:SF11">
    <property type="entry name" value="RING-TYPE E3 UBIQUITIN TRANSFERASE"/>
    <property type="match status" value="1"/>
</dbReference>
<organism evidence="11 12">
    <name type="scientific">Cocos nucifera</name>
    <name type="common">Coconut palm</name>
    <dbReference type="NCBI Taxonomy" id="13894"/>
    <lineage>
        <taxon>Eukaryota</taxon>
        <taxon>Viridiplantae</taxon>
        <taxon>Streptophyta</taxon>
        <taxon>Embryophyta</taxon>
        <taxon>Tracheophyta</taxon>
        <taxon>Spermatophyta</taxon>
        <taxon>Magnoliopsida</taxon>
        <taxon>Liliopsida</taxon>
        <taxon>Arecaceae</taxon>
        <taxon>Arecoideae</taxon>
        <taxon>Cocoseae</taxon>
        <taxon>Attaleinae</taxon>
        <taxon>Cocos</taxon>
    </lineage>
</organism>
<protein>
    <recommendedName>
        <fullName evidence="3">RING-type E3 ubiquitin transferase</fullName>
        <ecNumber evidence="3">2.3.2.27</ecNumber>
    </recommendedName>
</protein>
<evidence type="ECO:0000259" key="10">
    <source>
        <dbReference type="PROSITE" id="PS51698"/>
    </source>
</evidence>
<keyword evidence="9" id="KW-0175">Coiled coil</keyword>
<dbReference type="PROSITE" id="PS50176">
    <property type="entry name" value="ARM_REPEAT"/>
    <property type="match status" value="1"/>
</dbReference>
<keyword evidence="6" id="KW-0863">Zinc-finger</keyword>
<dbReference type="SMART" id="SM00504">
    <property type="entry name" value="Ubox"/>
    <property type="match status" value="1"/>
</dbReference>
<comment type="pathway">
    <text evidence="2">Protein modification; protein ubiquitination.</text>
</comment>
<gene>
    <name evidence="11" type="ORF">COCNU_15G006120</name>
</gene>